<dbReference type="EC" id="3.1.26.4" evidence="3"/>
<sequence>MVAGHFGFIHSSSAGGRFHPRRFNPALRGHGATSHYDHSTPGRSTPSPPNRTQAMANHRFLVHEHYPINFTDEDIECPEGQFVHLACPASIRKCAHCNNHEHHPGEIVIAFDGACSNNGKGEAIASYGVYLGRENPINKSVTLRGDRHTLQVAELAGCLNAMRMAVAVKMTSPLRDVLRTVTIKSHSSYVVDGLTEHLRGWKEKGWKTAKGSPVANIDHWKRLEQQIEFLEAGGVTVRFWLVPKEMNQQAEILAKLAQPE</sequence>
<name>A0A3D8SJW3_9EURO</name>
<keyword evidence="6" id="KW-0255">Endonuclease</keyword>
<proteinExistence type="inferred from homology"/>
<dbReference type="InterPro" id="IPR012337">
    <property type="entry name" value="RNaseH-like_sf"/>
</dbReference>
<dbReference type="Gene3D" id="3.30.420.10">
    <property type="entry name" value="Ribonuclease H-like superfamily/Ribonuclease H"/>
    <property type="match status" value="1"/>
</dbReference>
<dbReference type="GeneID" id="38113080"/>
<evidence type="ECO:0000313" key="10">
    <source>
        <dbReference type="EMBL" id="RDW86068.1"/>
    </source>
</evidence>
<dbReference type="PANTHER" id="PTHR10642:SF26">
    <property type="entry name" value="RIBONUCLEASE H1"/>
    <property type="match status" value="1"/>
</dbReference>
<keyword evidence="11" id="KW-1185">Reference proteome</keyword>
<dbReference type="AlphaFoldDB" id="A0A3D8SJW3"/>
<dbReference type="Proteomes" id="UP000256690">
    <property type="component" value="Unassembled WGS sequence"/>
</dbReference>
<evidence type="ECO:0000256" key="4">
    <source>
        <dbReference type="ARBA" id="ARBA00022722"/>
    </source>
</evidence>
<dbReference type="OrthoDB" id="245563at2759"/>
<feature type="compositionally biased region" description="Polar residues" evidence="8">
    <location>
        <begin position="41"/>
        <end position="53"/>
    </location>
</feature>
<keyword evidence="4" id="KW-0540">Nuclease</keyword>
<evidence type="ECO:0000256" key="8">
    <source>
        <dbReference type="SAM" id="MobiDB-lite"/>
    </source>
</evidence>
<dbReference type="GO" id="GO:0004523">
    <property type="term" value="F:RNA-DNA hybrid ribonuclease activity"/>
    <property type="evidence" value="ECO:0007669"/>
    <property type="project" value="UniProtKB-EC"/>
</dbReference>
<protein>
    <recommendedName>
        <fullName evidence="3">ribonuclease H</fullName>
        <ecNumber evidence="3">3.1.26.4</ecNumber>
    </recommendedName>
</protein>
<evidence type="ECO:0000259" key="9">
    <source>
        <dbReference type="PROSITE" id="PS50879"/>
    </source>
</evidence>
<dbReference type="GO" id="GO:0043137">
    <property type="term" value="P:DNA replication, removal of RNA primer"/>
    <property type="evidence" value="ECO:0007669"/>
    <property type="project" value="TreeGrafter"/>
</dbReference>
<dbReference type="CDD" id="cd13934">
    <property type="entry name" value="RNase_H_Dikarya_like"/>
    <property type="match status" value="1"/>
</dbReference>
<dbReference type="SUPFAM" id="SSF53098">
    <property type="entry name" value="Ribonuclease H-like"/>
    <property type="match status" value="1"/>
</dbReference>
<comment type="caution">
    <text evidence="10">The sequence shown here is derived from an EMBL/GenBank/DDBJ whole genome shotgun (WGS) entry which is preliminary data.</text>
</comment>
<evidence type="ECO:0000313" key="11">
    <source>
        <dbReference type="Proteomes" id="UP000256690"/>
    </source>
</evidence>
<organism evidence="10 11">
    <name type="scientific">Aspergillus mulundensis</name>
    <dbReference type="NCBI Taxonomy" id="1810919"/>
    <lineage>
        <taxon>Eukaryota</taxon>
        <taxon>Fungi</taxon>
        <taxon>Dikarya</taxon>
        <taxon>Ascomycota</taxon>
        <taxon>Pezizomycotina</taxon>
        <taxon>Eurotiomycetes</taxon>
        <taxon>Eurotiomycetidae</taxon>
        <taxon>Eurotiales</taxon>
        <taxon>Aspergillaceae</taxon>
        <taxon>Aspergillus</taxon>
        <taxon>Aspergillus subgen. Nidulantes</taxon>
    </lineage>
</organism>
<dbReference type="InterPro" id="IPR036397">
    <property type="entry name" value="RNaseH_sf"/>
</dbReference>
<dbReference type="RefSeq" id="XP_026605592.1">
    <property type="nucleotide sequence ID" value="XM_026744726.1"/>
</dbReference>
<gene>
    <name evidence="10" type="ORF">DSM5745_02710</name>
</gene>
<evidence type="ECO:0000256" key="1">
    <source>
        <dbReference type="ARBA" id="ARBA00000077"/>
    </source>
</evidence>
<comment type="catalytic activity">
    <reaction evidence="1">
        <text>Endonucleolytic cleavage to 5'-phosphomonoester.</text>
        <dbReference type="EC" id="3.1.26.4"/>
    </reaction>
</comment>
<dbReference type="PANTHER" id="PTHR10642">
    <property type="entry name" value="RIBONUCLEASE H1"/>
    <property type="match status" value="1"/>
</dbReference>
<dbReference type="GO" id="GO:0046872">
    <property type="term" value="F:metal ion binding"/>
    <property type="evidence" value="ECO:0007669"/>
    <property type="project" value="UniProtKB-KW"/>
</dbReference>
<dbReference type="InterPro" id="IPR002156">
    <property type="entry name" value="RNaseH_domain"/>
</dbReference>
<evidence type="ECO:0000256" key="3">
    <source>
        <dbReference type="ARBA" id="ARBA00012180"/>
    </source>
</evidence>
<accession>A0A3D8SJW3</accession>
<dbReference type="InterPro" id="IPR050092">
    <property type="entry name" value="RNase_H"/>
</dbReference>
<dbReference type="EMBL" id="PVWQ01000003">
    <property type="protein sequence ID" value="RDW86068.1"/>
    <property type="molecule type" value="Genomic_DNA"/>
</dbReference>
<dbReference type="Pfam" id="PF00075">
    <property type="entry name" value="RNase_H"/>
    <property type="match status" value="1"/>
</dbReference>
<evidence type="ECO:0000256" key="7">
    <source>
        <dbReference type="ARBA" id="ARBA00022801"/>
    </source>
</evidence>
<comment type="similarity">
    <text evidence="2">Belongs to the RNase H family.</text>
</comment>
<dbReference type="GO" id="GO:0003676">
    <property type="term" value="F:nucleic acid binding"/>
    <property type="evidence" value="ECO:0007669"/>
    <property type="project" value="InterPro"/>
</dbReference>
<feature type="domain" description="RNase H type-1" evidence="9">
    <location>
        <begin position="103"/>
        <end position="259"/>
    </location>
</feature>
<feature type="region of interest" description="Disordered" evidence="8">
    <location>
        <begin position="19"/>
        <end position="53"/>
    </location>
</feature>
<keyword evidence="7" id="KW-0378">Hydrolase</keyword>
<reference evidence="10 11" key="1">
    <citation type="journal article" date="2018" name="IMA Fungus">
        <title>IMA Genome-F 9: Draft genome sequence of Annulohypoxylon stygium, Aspergillus mulundensis, Berkeleyomyces basicola (syn. Thielaviopsis basicola), Ceratocystis smalleyi, two Cercospora beticola strains, Coleophoma cylindrospora, Fusarium fracticaudum, Phialophora cf. hyalina, and Morchella septimelata.</title>
        <authorList>
            <person name="Wingfield B.D."/>
            <person name="Bills G.F."/>
            <person name="Dong Y."/>
            <person name="Huang W."/>
            <person name="Nel W.J."/>
            <person name="Swalarsk-Parry B.S."/>
            <person name="Vaghefi N."/>
            <person name="Wilken P.M."/>
            <person name="An Z."/>
            <person name="de Beer Z.W."/>
            <person name="De Vos L."/>
            <person name="Chen L."/>
            <person name="Duong T.A."/>
            <person name="Gao Y."/>
            <person name="Hammerbacher A."/>
            <person name="Kikkert J.R."/>
            <person name="Li Y."/>
            <person name="Li H."/>
            <person name="Li K."/>
            <person name="Li Q."/>
            <person name="Liu X."/>
            <person name="Ma X."/>
            <person name="Naidoo K."/>
            <person name="Pethybridge S.J."/>
            <person name="Sun J."/>
            <person name="Steenkamp E.T."/>
            <person name="van der Nest M.A."/>
            <person name="van Wyk S."/>
            <person name="Wingfield M.J."/>
            <person name="Xiong C."/>
            <person name="Yue Q."/>
            <person name="Zhang X."/>
        </authorList>
    </citation>
    <scope>NUCLEOTIDE SEQUENCE [LARGE SCALE GENOMIC DNA]</scope>
    <source>
        <strain evidence="10 11">DSM 5745</strain>
    </source>
</reference>
<dbReference type="STRING" id="1810919.A0A3D8SJW3"/>
<keyword evidence="5" id="KW-0479">Metal-binding</keyword>
<evidence type="ECO:0000256" key="2">
    <source>
        <dbReference type="ARBA" id="ARBA00005300"/>
    </source>
</evidence>
<evidence type="ECO:0000256" key="6">
    <source>
        <dbReference type="ARBA" id="ARBA00022759"/>
    </source>
</evidence>
<evidence type="ECO:0000256" key="5">
    <source>
        <dbReference type="ARBA" id="ARBA00022723"/>
    </source>
</evidence>
<dbReference type="PROSITE" id="PS50879">
    <property type="entry name" value="RNASE_H_1"/>
    <property type="match status" value="1"/>
</dbReference>